<evidence type="ECO:0000313" key="2">
    <source>
        <dbReference type="Proteomes" id="UP000005475"/>
    </source>
</evidence>
<sequence>MINPFAYPDLLHLLLLFRSTIVSLSSHYSAPQGKL</sequence>
<name>A0AAN3DA94_BACO1</name>
<protein>
    <submittedName>
        <fullName evidence="1">Uncharacterized protein</fullName>
    </submittedName>
</protein>
<evidence type="ECO:0000313" key="1">
    <source>
        <dbReference type="EMBL" id="EDO12483.1"/>
    </source>
</evidence>
<reference evidence="1 2" key="1">
    <citation type="submission" date="2007-03" db="EMBL/GenBank/DDBJ databases">
        <authorList>
            <person name="Fulton L."/>
            <person name="Clifton S."/>
            <person name="Fulton B."/>
            <person name="Xu J."/>
            <person name="Minx P."/>
            <person name="Pepin K.H."/>
            <person name="Johnson M."/>
            <person name="Thiruvilangam P."/>
            <person name="Bhonagiri V."/>
            <person name="Nash W.E."/>
            <person name="Mardis E.R."/>
            <person name="Wilson R.K."/>
        </authorList>
    </citation>
    <scope>NUCLEOTIDE SEQUENCE [LARGE SCALE GENOMIC DNA]</scope>
    <source>
        <strain evidence="2">ATCC 8483 / DSM 1896 / JCM 5824 / BCRC 10623 / CCUG 4943 / NCTC 11153</strain>
    </source>
</reference>
<dbReference type="Proteomes" id="UP000005475">
    <property type="component" value="Unassembled WGS sequence"/>
</dbReference>
<accession>A0AAN3DA94</accession>
<organism evidence="1 2">
    <name type="scientific">Bacteroides ovatus (strain ATCC 8483 / DSM 1896 / JCM 5824 / BCRC 10623 / CCUG 4943 / NCTC 11153)</name>
    <dbReference type="NCBI Taxonomy" id="411476"/>
    <lineage>
        <taxon>Bacteria</taxon>
        <taxon>Pseudomonadati</taxon>
        <taxon>Bacteroidota</taxon>
        <taxon>Bacteroidia</taxon>
        <taxon>Bacteroidales</taxon>
        <taxon>Bacteroidaceae</taxon>
        <taxon>Bacteroides</taxon>
    </lineage>
</organism>
<dbReference type="EMBL" id="AAXF02000046">
    <property type="protein sequence ID" value="EDO12483.1"/>
    <property type="molecule type" value="Genomic_DNA"/>
</dbReference>
<comment type="caution">
    <text evidence="1">The sequence shown here is derived from an EMBL/GenBank/DDBJ whole genome shotgun (WGS) entry which is preliminary data.</text>
</comment>
<dbReference type="AlphaFoldDB" id="A0AAN3DA94"/>
<proteinExistence type="predicted"/>
<reference evidence="2" key="2">
    <citation type="submission" date="2007-04" db="EMBL/GenBank/DDBJ databases">
        <title>Draft genome sequence of Bacteroides ovatus (ATCC 8483).</title>
        <authorList>
            <person name="Sudarsanam P."/>
            <person name="Ley R."/>
            <person name="Guruge J."/>
            <person name="Turnbaugh P.J."/>
            <person name="Mahowald M."/>
            <person name="Liep D."/>
            <person name="Gordon J."/>
        </authorList>
    </citation>
    <scope>NUCLEOTIDE SEQUENCE [LARGE SCALE GENOMIC DNA]</scope>
    <source>
        <strain evidence="2">ATCC 8483 / DSM 1896 / JCM 5824 / BCRC 10623 / CCUG 4943 / NCTC 11153</strain>
    </source>
</reference>
<gene>
    <name evidence="1" type="ORF">BACOVA_01982</name>
</gene>